<dbReference type="Gene3D" id="1.10.3300.10">
    <property type="entry name" value="Jann2411-like domain"/>
    <property type="match status" value="1"/>
</dbReference>
<keyword evidence="3" id="KW-1185">Reference proteome</keyword>
<reference evidence="2 3" key="1">
    <citation type="submission" date="2023-03" db="EMBL/GenBank/DDBJ databases">
        <title>Roseibium porphyridii sp. nov. and Roseibium rhodosorbium sp. nov. isolated from marine algae, Porphyridium cruentum and Rhodosorus marinus, respectively.</title>
        <authorList>
            <person name="Lee M.W."/>
            <person name="Choi B.J."/>
            <person name="Lee J.K."/>
            <person name="Choi D.G."/>
            <person name="Baek J.H."/>
            <person name="Bayburt H."/>
            <person name="Kim J.M."/>
            <person name="Han D.M."/>
            <person name="Kim K.H."/>
            <person name="Jeon C.O."/>
        </authorList>
    </citation>
    <scope>NUCLEOTIDE SEQUENCE [LARGE SCALE GENOMIC DNA]</scope>
    <source>
        <strain evidence="2 3">KMA01</strain>
    </source>
</reference>
<dbReference type="InterPro" id="IPR023286">
    <property type="entry name" value="ABATE_dom_sf"/>
</dbReference>
<proteinExistence type="predicted"/>
<evidence type="ECO:0000259" key="1">
    <source>
        <dbReference type="Pfam" id="PF11706"/>
    </source>
</evidence>
<dbReference type="RefSeq" id="WP_265682682.1">
    <property type="nucleotide sequence ID" value="NZ_CP120863.1"/>
</dbReference>
<organism evidence="2 3">
    <name type="scientific">Roseibium porphyridii</name>
    <dbReference type="NCBI Taxonomy" id="2866279"/>
    <lineage>
        <taxon>Bacteria</taxon>
        <taxon>Pseudomonadati</taxon>
        <taxon>Pseudomonadota</taxon>
        <taxon>Alphaproteobacteria</taxon>
        <taxon>Hyphomicrobiales</taxon>
        <taxon>Stappiaceae</taxon>
        <taxon>Roseibium</taxon>
    </lineage>
</organism>
<protein>
    <submittedName>
        <fullName evidence="2">CGNR zinc finger domain-containing protein</fullName>
    </submittedName>
</protein>
<gene>
    <name evidence="2" type="ORF">K1718_04675</name>
</gene>
<evidence type="ECO:0000313" key="3">
    <source>
        <dbReference type="Proteomes" id="UP001209803"/>
    </source>
</evidence>
<dbReference type="PANTHER" id="PTHR35525:SF3">
    <property type="entry name" value="BLL6575 PROTEIN"/>
    <property type="match status" value="1"/>
</dbReference>
<name>A0ABY8F5J2_9HYPH</name>
<dbReference type="PANTHER" id="PTHR35525">
    <property type="entry name" value="BLL6575 PROTEIN"/>
    <property type="match status" value="1"/>
</dbReference>
<dbReference type="InterPro" id="IPR021005">
    <property type="entry name" value="Znf_CGNR"/>
</dbReference>
<dbReference type="SUPFAM" id="SSF160904">
    <property type="entry name" value="Jann2411-like"/>
    <property type="match status" value="1"/>
</dbReference>
<dbReference type="EMBL" id="CP120863">
    <property type="protein sequence ID" value="WFE90646.1"/>
    <property type="molecule type" value="Genomic_DNA"/>
</dbReference>
<feature type="domain" description="Zinc finger CGNR" evidence="1">
    <location>
        <begin position="125"/>
        <end position="168"/>
    </location>
</feature>
<dbReference type="InterPro" id="IPR010852">
    <property type="entry name" value="ABATE"/>
</dbReference>
<dbReference type="Pfam" id="PF11706">
    <property type="entry name" value="zf-CGNR"/>
    <property type="match status" value="1"/>
</dbReference>
<sequence>MCYSEGHPVRLIGGRLALDFVNTADWTADGHIAHEKLRSLADLTLWLEAVNLDSKPLDSLANLIRYRASLRQVLLSGGDPSSLNAVQALCFEDASSDPITRRQPLQALLAASAVSLLADSREHERIKMCPGENCGWLFIDETKNGRRTWCSMESCGNRAKAARHYARKKNRAPARV</sequence>
<dbReference type="Proteomes" id="UP001209803">
    <property type="component" value="Chromosome"/>
</dbReference>
<dbReference type="Pfam" id="PF07336">
    <property type="entry name" value="ABATE"/>
    <property type="match status" value="1"/>
</dbReference>
<accession>A0ABY8F5J2</accession>
<evidence type="ECO:0000313" key="2">
    <source>
        <dbReference type="EMBL" id="WFE90646.1"/>
    </source>
</evidence>